<reference evidence="2" key="2">
    <citation type="submission" date="2019-10" db="EMBL/GenBank/DDBJ databases">
        <title>A de novo genome assembly of a pear dwarfing rootstock.</title>
        <authorList>
            <person name="Wang F."/>
            <person name="Wang J."/>
            <person name="Li S."/>
            <person name="Zhang Y."/>
            <person name="Fang M."/>
            <person name="Ma L."/>
            <person name="Zhao Y."/>
            <person name="Jiang S."/>
        </authorList>
    </citation>
    <scope>NUCLEOTIDE SEQUENCE [LARGE SCALE GENOMIC DNA]</scope>
</reference>
<reference evidence="1 2" key="3">
    <citation type="submission" date="2019-11" db="EMBL/GenBank/DDBJ databases">
        <title>A de novo genome assembly of a pear dwarfing rootstock.</title>
        <authorList>
            <person name="Wang F."/>
            <person name="Wang J."/>
            <person name="Li S."/>
            <person name="Zhang Y."/>
            <person name="Fang M."/>
            <person name="Ma L."/>
            <person name="Zhao Y."/>
            <person name="Jiang S."/>
        </authorList>
    </citation>
    <scope>NUCLEOTIDE SEQUENCE [LARGE SCALE GENOMIC DNA]</scope>
    <source>
        <strain evidence="1">S2</strain>
        <tissue evidence="1">Leaf</tissue>
    </source>
</reference>
<dbReference type="Proteomes" id="UP000327157">
    <property type="component" value="Chromosome 10"/>
</dbReference>
<evidence type="ECO:0000313" key="1">
    <source>
        <dbReference type="EMBL" id="KAB2602095.1"/>
    </source>
</evidence>
<evidence type="ECO:0000313" key="2">
    <source>
        <dbReference type="Proteomes" id="UP000327157"/>
    </source>
</evidence>
<dbReference type="AlphaFoldDB" id="A0A5N5FG52"/>
<reference evidence="1 2" key="1">
    <citation type="submission" date="2019-09" db="EMBL/GenBank/DDBJ databases">
        <authorList>
            <person name="Ou C."/>
        </authorList>
    </citation>
    <scope>NUCLEOTIDE SEQUENCE [LARGE SCALE GENOMIC DNA]</scope>
    <source>
        <strain evidence="1">S2</strain>
        <tissue evidence="1">Leaf</tissue>
    </source>
</reference>
<protein>
    <submittedName>
        <fullName evidence="1">Sacsin</fullName>
    </submittedName>
</protein>
<sequence length="67" mass="7440">MLSLSPATTSPKPLYSSSNLRFVVPVKFFVRYHVSDSESKIWMSKSGHRLPSFNDFGAIAKPRAPGI</sequence>
<proteinExistence type="predicted"/>
<dbReference type="EMBL" id="SMOL01000695">
    <property type="protein sequence ID" value="KAB2602095.1"/>
    <property type="molecule type" value="Genomic_DNA"/>
</dbReference>
<comment type="caution">
    <text evidence="1">The sequence shown here is derived from an EMBL/GenBank/DDBJ whole genome shotgun (WGS) entry which is preliminary data.</text>
</comment>
<organism evidence="1 2">
    <name type="scientific">Pyrus ussuriensis x Pyrus communis</name>
    <dbReference type="NCBI Taxonomy" id="2448454"/>
    <lineage>
        <taxon>Eukaryota</taxon>
        <taxon>Viridiplantae</taxon>
        <taxon>Streptophyta</taxon>
        <taxon>Embryophyta</taxon>
        <taxon>Tracheophyta</taxon>
        <taxon>Spermatophyta</taxon>
        <taxon>Magnoliopsida</taxon>
        <taxon>eudicotyledons</taxon>
        <taxon>Gunneridae</taxon>
        <taxon>Pentapetalae</taxon>
        <taxon>rosids</taxon>
        <taxon>fabids</taxon>
        <taxon>Rosales</taxon>
        <taxon>Rosaceae</taxon>
        <taxon>Amygdaloideae</taxon>
        <taxon>Maleae</taxon>
        <taxon>Pyrus</taxon>
    </lineage>
</organism>
<accession>A0A5N5FG52</accession>
<name>A0A5N5FG52_9ROSA</name>
<gene>
    <name evidence="1" type="ORF">D8674_003100</name>
</gene>
<keyword evidence="2" id="KW-1185">Reference proteome</keyword>